<protein>
    <submittedName>
        <fullName evidence="2">AAA family ATPase</fullName>
    </submittedName>
</protein>
<name>A0A5B2VX60_9BACT</name>
<dbReference type="Proteomes" id="UP000324611">
    <property type="component" value="Unassembled WGS sequence"/>
</dbReference>
<dbReference type="InterPro" id="IPR038727">
    <property type="entry name" value="NadR/Ttd14_AAA_dom"/>
</dbReference>
<sequence length="326" mass="36359">MNRGFVFGKFMPFHKGHEAMIRFALSVCDELTVLICCSTKETIPAATRKHWIESSFAASVRIRVTVFEYDETLLPNTSETDAGVAELWAAQFSQLLPGRNIVVTSEPYGDLVAGFMGIRHIPFNMEKDLFPVSATKIRADLWTYWEYLPDAVKRSYITKVVLLGTESTGKTTLAMKLAAHFNANAVMEAGRELIPDSNHFSVQDLYKVADAHAASITAMMAGNSPLLIIDTDIHTTISYAAFTFNETLQISPSVFAANKAALYLYLNNDVPYYQDGTRLSEKERNLLDASHRQVLTQYGISYVEISGDWDQRFAKAVELVNALITS</sequence>
<feature type="domain" description="NadR/Ttd14 AAA" evidence="1">
    <location>
        <begin position="159"/>
        <end position="312"/>
    </location>
</feature>
<dbReference type="NCBIfam" id="TIGR00125">
    <property type="entry name" value="cyt_tran_rel"/>
    <property type="match status" value="1"/>
</dbReference>
<dbReference type="PANTHER" id="PTHR37512:SF1">
    <property type="entry name" value="NADR_TTD14 AAA DOMAIN-CONTAINING PROTEIN"/>
    <property type="match status" value="1"/>
</dbReference>
<dbReference type="InterPro" id="IPR004821">
    <property type="entry name" value="Cyt_trans-like"/>
</dbReference>
<dbReference type="EMBL" id="VUOC01000002">
    <property type="protein sequence ID" value="KAA2243364.1"/>
    <property type="molecule type" value="Genomic_DNA"/>
</dbReference>
<dbReference type="Gene3D" id="3.40.50.300">
    <property type="entry name" value="P-loop containing nucleotide triphosphate hydrolases"/>
    <property type="match status" value="1"/>
</dbReference>
<organism evidence="2 3">
    <name type="scientific">Chitinophaga agrisoli</name>
    <dbReference type="NCBI Taxonomy" id="2607653"/>
    <lineage>
        <taxon>Bacteria</taxon>
        <taxon>Pseudomonadati</taxon>
        <taxon>Bacteroidota</taxon>
        <taxon>Chitinophagia</taxon>
        <taxon>Chitinophagales</taxon>
        <taxon>Chitinophagaceae</taxon>
        <taxon>Chitinophaga</taxon>
    </lineage>
</organism>
<dbReference type="SUPFAM" id="SSF52540">
    <property type="entry name" value="P-loop containing nucleoside triphosphate hydrolases"/>
    <property type="match status" value="1"/>
</dbReference>
<gene>
    <name evidence="2" type="ORF">F0L74_12750</name>
</gene>
<keyword evidence="3" id="KW-1185">Reference proteome</keyword>
<dbReference type="SUPFAM" id="SSF52374">
    <property type="entry name" value="Nucleotidylyl transferase"/>
    <property type="match status" value="1"/>
</dbReference>
<evidence type="ECO:0000313" key="3">
    <source>
        <dbReference type="Proteomes" id="UP000324611"/>
    </source>
</evidence>
<reference evidence="2 3" key="1">
    <citation type="submission" date="2019-09" db="EMBL/GenBank/DDBJ databases">
        <title>Chitinophaga ginsengihumi sp. nov., isolated from soil of ginseng rhizosphere.</title>
        <authorList>
            <person name="Lee J."/>
        </authorList>
    </citation>
    <scope>NUCLEOTIDE SEQUENCE [LARGE SCALE GENOMIC DNA]</scope>
    <source>
        <strain evidence="2 3">BN140078</strain>
    </source>
</reference>
<dbReference type="AlphaFoldDB" id="A0A5B2VX60"/>
<proteinExistence type="predicted"/>
<dbReference type="InterPro" id="IPR052735">
    <property type="entry name" value="NAD_biosynth-regulator"/>
</dbReference>
<dbReference type="RefSeq" id="WP_149838240.1">
    <property type="nucleotide sequence ID" value="NZ_VUOC01000002.1"/>
</dbReference>
<evidence type="ECO:0000313" key="2">
    <source>
        <dbReference type="EMBL" id="KAA2243364.1"/>
    </source>
</evidence>
<dbReference type="InterPro" id="IPR014729">
    <property type="entry name" value="Rossmann-like_a/b/a_fold"/>
</dbReference>
<dbReference type="InterPro" id="IPR027417">
    <property type="entry name" value="P-loop_NTPase"/>
</dbReference>
<dbReference type="Gene3D" id="3.40.50.620">
    <property type="entry name" value="HUPs"/>
    <property type="match status" value="1"/>
</dbReference>
<dbReference type="PANTHER" id="PTHR37512">
    <property type="entry name" value="TRIFUNCTIONAL NAD BIOSYNTHESIS/REGULATOR PROTEIN NADR"/>
    <property type="match status" value="1"/>
</dbReference>
<accession>A0A5B2VX60</accession>
<dbReference type="Pfam" id="PF13521">
    <property type="entry name" value="AAA_28"/>
    <property type="match status" value="1"/>
</dbReference>
<dbReference type="GO" id="GO:0003824">
    <property type="term" value="F:catalytic activity"/>
    <property type="evidence" value="ECO:0007669"/>
    <property type="project" value="InterPro"/>
</dbReference>
<reference evidence="2 3" key="2">
    <citation type="submission" date="2019-09" db="EMBL/GenBank/DDBJ databases">
        <authorList>
            <person name="Jin C."/>
        </authorList>
    </citation>
    <scope>NUCLEOTIDE SEQUENCE [LARGE SCALE GENOMIC DNA]</scope>
    <source>
        <strain evidence="2 3">BN140078</strain>
    </source>
</reference>
<evidence type="ECO:0000259" key="1">
    <source>
        <dbReference type="Pfam" id="PF13521"/>
    </source>
</evidence>
<comment type="caution">
    <text evidence="2">The sequence shown here is derived from an EMBL/GenBank/DDBJ whole genome shotgun (WGS) entry which is preliminary data.</text>
</comment>